<proteinExistence type="predicted"/>
<name>A0ABD1E289_HYPHA</name>
<dbReference type="SMART" id="SM00595">
    <property type="entry name" value="MADF"/>
    <property type="match status" value="1"/>
</dbReference>
<evidence type="ECO:0000313" key="4">
    <source>
        <dbReference type="EMBL" id="KAL1488700.1"/>
    </source>
</evidence>
<dbReference type="PROSITE" id="PS51031">
    <property type="entry name" value="BESS"/>
    <property type="match status" value="1"/>
</dbReference>
<dbReference type="GO" id="GO:0005634">
    <property type="term" value="C:nucleus"/>
    <property type="evidence" value="ECO:0007669"/>
    <property type="project" value="UniProtKB-SubCell"/>
</dbReference>
<evidence type="ECO:0000313" key="5">
    <source>
        <dbReference type="Proteomes" id="UP001566132"/>
    </source>
</evidence>
<organism evidence="4 5">
    <name type="scientific">Hypothenemus hampei</name>
    <name type="common">Coffee berry borer</name>
    <dbReference type="NCBI Taxonomy" id="57062"/>
    <lineage>
        <taxon>Eukaryota</taxon>
        <taxon>Metazoa</taxon>
        <taxon>Ecdysozoa</taxon>
        <taxon>Arthropoda</taxon>
        <taxon>Hexapoda</taxon>
        <taxon>Insecta</taxon>
        <taxon>Pterygota</taxon>
        <taxon>Neoptera</taxon>
        <taxon>Endopterygota</taxon>
        <taxon>Coleoptera</taxon>
        <taxon>Polyphaga</taxon>
        <taxon>Cucujiformia</taxon>
        <taxon>Curculionidae</taxon>
        <taxon>Scolytinae</taxon>
        <taxon>Hypothenemus</taxon>
    </lineage>
</organism>
<sequence length="193" mass="22455">MNVDVEKLISEVQERPALWDMRHSDYANKIIRKRCWEEIVSTFSNDGTNNTNKDLEITLQKKWKNLRDRYAKEIKKKGKSGQGAMSSTPYVHAEQISSFDKNNPYDVSEDEVEHETDQAAQTVLTKESVSIGKKRKLPSVEEKLVEVLENNMSYRQQKQKSEENDDRLFLLSLLPSFKMIPPYNKLSARVEIM</sequence>
<gene>
    <name evidence="4" type="ORF">ABEB36_014499</name>
</gene>
<dbReference type="Pfam" id="PF10545">
    <property type="entry name" value="MADF_DNA_bdg"/>
    <property type="match status" value="1"/>
</dbReference>
<keyword evidence="5" id="KW-1185">Reference proteome</keyword>
<evidence type="ECO:0000259" key="3">
    <source>
        <dbReference type="PROSITE" id="PS51031"/>
    </source>
</evidence>
<dbReference type="EMBL" id="JBDJPC010000013">
    <property type="protein sequence ID" value="KAL1488700.1"/>
    <property type="molecule type" value="Genomic_DNA"/>
</dbReference>
<evidence type="ECO:0000259" key="2">
    <source>
        <dbReference type="PROSITE" id="PS51029"/>
    </source>
</evidence>
<evidence type="ECO:0008006" key="6">
    <source>
        <dbReference type="Google" id="ProtNLM"/>
    </source>
</evidence>
<dbReference type="Pfam" id="PF02944">
    <property type="entry name" value="BESS"/>
    <property type="match status" value="1"/>
</dbReference>
<protein>
    <recommendedName>
        <fullName evidence="6">MADF domain-containing protein</fullName>
    </recommendedName>
</protein>
<dbReference type="PANTHER" id="PTHR12243">
    <property type="entry name" value="MADF DOMAIN TRANSCRIPTION FACTOR"/>
    <property type="match status" value="1"/>
</dbReference>
<dbReference type="AlphaFoldDB" id="A0ABD1E289"/>
<accession>A0ABD1E289</accession>
<dbReference type="InterPro" id="IPR004210">
    <property type="entry name" value="BESS_motif"/>
</dbReference>
<keyword evidence="1" id="KW-0539">Nucleus</keyword>
<dbReference type="Proteomes" id="UP001566132">
    <property type="component" value="Unassembled WGS sequence"/>
</dbReference>
<dbReference type="PANTHER" id="PTHR12243:SF69">
    <property type="entry name" value="SI:CH73-59F11.3"/>
    <property type="match status" value="1"/>
</dbReference>
<dbReference type="InterPro" id="IPR006578">
    <property type="entry name" value="MADF-dom"/>
</dbReference>
<comment type="subcellular location">
    <subcellularLocation>
        <location evidence="1">Nucleus</location>
    </subcellularLocation>
</comment>
<feature type="domain" description="MADF" evidence="2">
    <location>
        <begin position="7"/>
        <end position="104"/>
    </location>
</feature>
<feature type="domain" description="BESS" evidence="3">
    <location>
        <begin position="163"/>
        <end position="193"/>
    </location>
</feature>
<comment type="caution">
    <text evidence="4">The sequence shown here is derived from an EMBL/GenBank/DDBJ whole genome shotgun (WGS) entry which is preliminary data.</text>
</comment>
<dbReference type="InterPro" id="IPR039353">
    <property type="entry name" value="TF_Adf1"/>
</dbReference>
<reference evidence="4 5" key="1">
    <citation type="submission" date="2024-05" db="EMBL/GenBank/DDBJ databases">
        <title>Genetic variation in Jamaican populations of the coffee berry borer (Hypothenemus hampei).</title>
        <authorList>
            <person name="Errbii M."/>
            <person name="Myrie A."/>
        </authorList>
    </citation>
    <scope>NUCLEOTIDE SEQUENCE [LARGE SCALE GENOMIC DNA]</scope>
    <source>
        <strain evidence="4">JA-Hopewell-2020-01-JO</strain>
        <tissue evidence="4">Whole body</tissue>
    </source>
</reference>
<evidence type="ECO:0000256" key="1">
    <source>
        <dbReference type="PROSITE-ProRule" id="PRU00371"/>
    </source>
</evidence>
<dbReference type="PROSITE" id="PS51029">
    <property type="entry name" value="MADF"/>
    <property type="match status" value="1"/>
</dbReference>